<comment type="caution">
    <text evidence="1">The sequence shown here is derived from an EMBL/GenBank/DDBJ whole genome shotgun (WGS) entry which is preliminary data.</text>
</comment>
<dbReference type="EMBL" id="WBVT01000008">
    <property type="protein sequence ID" value="KAB7790675.1"/>
    <property type="molecule type" value="Genomic_DNA"/>
</dbReference>
<evidence type="ECO:0000313" key="2">
    <source>
        <dbReference type="Proteomes" id="UP000441772"/>
    </source>
</evidence>
<sequence length="77" mass="7941">MGLFNSDSGDGKPFSHAIPGTEQLATTLKDTVGAFASGLGVKPAQSTCVCEGCGAPLSGARHETVQCPYCDRRTQLP</sequence>
<keyword evidence="2" id="KW-1185">Reference proteome</keyword>
<gene>
    <name evidence="1" type="ORF">F7D09_0781</name>
</gene>
<reference evidence="1 2" key="1">
    <citation type="submission" date="2019-09" db="EMBL/GenBank/DDBJ databases">
        <title>Characterization of the phylogenetic diversity of two novel species belonging to the genus Bifidobacterium: Bifidobacterium cebidarum sp. nov. and Bifidobacterium leontopitheci sp. nov.</title>
        <authorList>
            <person name="Lugli G.A."/>
            <person name="Duranti S."/>
            <person name="Milani C."/>
            <person name="Turroni F."/>
            <person name="Ventura M."/>
        </authorList>
    </citation>
    <scope>NUCLEOTIDE SEQUENCE [LARGE SCALE GENOMIC DNA]</scope>
    <source>
        <strain evidence="1 2">LMG 31471</strain>
    </source>
</reference>
<dbReference type="Proteomes" id="UP000441772">
    <property type="component" value="Unassembled WGS sequence"/>
</dbReference>
<dbReference type="RefSeq" id="WP_152234136.1">
    <property type="nucleotide sequence ID" value="NZ_JBHSKZ010000027.1"/>
</dbReference>
<organism evidence="1 2">
    <name type="scientific">Bifidobacterium leontopitheci</name>
    <dbReference type="NCBI Taxonomy" id="2650774"/>
    <lineage>
        <taxon>Bacteria</taxon>
        <taxon>Bacillati</taxon>
        <taxon>Actinomycetota</taxon>
        <taxon>Actinomycetes</taxon>
        <taxon>Bifidobacteriales</taxon>
        <taxon>Bifidobacteriaceae</taxon>
        <taxon>Bifidobacterium</taxon>
    </lineage>
</organism>
<accession>A0A6I1GGH4</accession>
<proteinExistence type="predicted"/>
<protein>
    <submittedName>
        <fullName evidence="1">Uncharacterized protein</fullName>
    </submittedName>
</protein>
<dbReference type="AlphaFoldDB" id="A0A6I1GGH4"/>
<evidence type="ECO:0000313" key="1">
    <source>
        <dbReference type="EMBL" id="KAB7790675.1"/>
    </source>
</evidence>
<name>A0A6I1GGH4_9BIFI</name>